<dbReference type="Proteomes" id="UP000030185">
    <property type="component" value="Unassembled WGS sequence"/>
</dbReference>
<comment type="function">
    <text evidence="9">Condenses 4-methyl-5-(beta-hydroxyethyl)thiazole monophosphate (THZ-P) and 2-methyl-4-amino-5-hydroxymethyl pyrimidine pyrophosphate (HMP-PP) to form thiamine monophosphate (TMP).</text>
</comment>
<evidence type="ECO:0000256" key="2">
    <source>
        <dbReference type="ARBA" id="ARBA00022679"/>
    </source>
</evidence>
<comment type="catalytic activity">
    <reaction evidence="7 9 10">
        <text>2-(2-carboxy-4-methylthiazol-5-yl)ethyl phosphate + 4-amino-2-methyl-5-(diphosphooxymethyl)pyrimidine + 2 H(+) = thiamine phosphate + CO2 + diphosphate</text>
        <dbReference type="Rhea" id="RHEA:47848"/>
        <dbReference type="ChEBI" id="CHEBI:15378"/>
        <dbReference type="ChEBI" id="CHEBI:16526"/>
        <dbReference type="ChEBI" id="CHEBI:33019"/>
        <dbReference type="ChEBI" id="CHEBI:37575"/>
        <dbReference type="ChEBI" id="CHEBI:57841"/>
        <dbReference type="ChEBI" id="CHEBI:62890"/>
        <dbReference type="EC" id="2.5.1.3"/>
    </reaction>
</comment>
<name>A0A098LM02_9BACT</name>
<comment type="catalytic activity">
    <reaction evidence="6 9 10">
        <text>4-methyl-5-(2-phosphooxyethyl)-thiazole + 4-amino-2-methyl-5-(diphosphooxymethyl)pyrimidine + H(+) = thiamine phosphate + diphosphate</text>
        <dbReference type="Rhea" id="RHEA:22328"/>
        <dbReference type="ChEBI" id="CHEBI:15378"/>
        <dbReference type="ChEBI" id="CHEBI:33019"/>
        <dbReference type="ChEBI" id="CHEBI:37575"/>
        <dbReference type="ChEBI" id="CHEBI:57841"/>
        <dbReference type="ChEBI" id="CHEBI:58296"/>
        <dbReference type="EC" id="2.5.1.3"/>
    </reaction>
</comment>
<feature type="binding site" evidence="9">
    <location>
        <position position="87"/>
    </location>
    <ligand>
        <name>Mg(2+)</name>
        <dbReference type="ChEBI" id="CHEBI:18420"/>
    </ligand>
</feature>
<feature type="binding site" evidence="9">
    <location>
        <position position="167"/>
    </location>
    <ligand>
        <name>2-[(2R,5Z)-2-carboxy-4-methylthiazol-5(2H)-ylidene]ethyl phosphate</name>
        <dbReference type="ChEBI" id="CHEBI:62899"/>
    </ligand>
</feature>
<evidence type="ECO:0000256" key="8">
    <source>
        <dbReference type="ARBA" id="ARBA00047883"/>
    </source>
</evidence>
<evidence type="ECO:0000256" key="5">
    <source>
        <dbReference type="ARBA" id="ARBA00022977"/>
    </source>
</evidence>
<feature type="binding site" evidence="9">
    <location>
        <begin position="35"/>
        <end position="39"/>
    </location>
    <ligand>
        <name>4-amino-2-methyl-5-(diphosphooxymethyl)pyrimidine</name>
        <dbReference type="ChEBI" id="CHEBI:57841"/>
    </ligand>
</feature>
<evidence type="ECO:0000256" key="10">
    <source>
        <dbReference type="RuleBase" id="RU003826"/>
    </source>
</evidence>
<dbReference type="STRING" id="153721.MYP_4582"/>
<evidence type="ECO:0000256" key="4">
    <source>
        <dbReference type="ARBA" id="ARBA00022842"/>
    </source>
</evidence>
<dbReference type="InterPro" id="IPR036206">
    <property type="entry name" value="ThiamineP_synth_sf"/>
</dbReference>
<dbReference type="NCBIfam" id="TIGR00693">
    <property type="entry name" value="thiE"/>
    <property type="match status" value="1"/>
</dbReference>
<dbReference type="Gene3D" id="3.20.20.70">
    <property type="entry name" value="Aldolase class I"/>
    <property type="match status" value="1"/>
</dbReference>
<evidence type="ECO:0000256" key="6">
    <source>
        <dbReference type="ARBA" id="ARBA00047334"/>
    </source>
</evidence>
<dbReference type="UniPathway" id="UPA00060">
    <property type="reaction ID" value="UER00141"/>
</dbReference>
<dbReference type="GO" id="GO:0009228">
    <property type="term" value="P:thiamine biosynthetic process"/>
    <property type="evidence" value="ECO:0007669"/>
    <property type="project" value="UniProtKB-KW"/>
</dbReference>
<feature type="binding site" evidence="9">
    <location>
        <position position="106"/>
    </location>
    <ligand>
        <name>4-amino-2-methyl-5-(diphosphooxymethyl)pyrimidine</name>
        <dbReference type="ChEBI" id="CHEBI:57841"/>
    </ligand>
</feature>
<dbReference type="SUPFAM" id="SSF51391">
    <property type="entry name" value="Thiamin phosphate synthase"/>
    <property type="match status" value="1"/>
</dbReference>
<comment type="similarity">
    <text evidence="9 10">Belongs to the thiamine-phosphate synthase family.</text>
</comment>
<dbReference type="EMBL" id="BBLT01000012">
    <property type="protein sequence ID" value="GAL87352.1"/>
    <property type="molecule type" value="Genomic_DNA"/>
</dbReference>
<dbReference type="NCBIfam" id="NF000736">
    <property type="entry name" value="PRK00043.2-3"/>
    <property type="match status" value="1"/>
</dbReference>
<keyword evidence="14" id="KW-1185">Reference proteome</keyword>
<organism evidence="13 14">
    <name type="scientific">Sporocytophaga myxococcoides</name>
    <dbReference type="NCBI Taxonomy" id="153721"/>
    <lineage>
        <taxon>Bacteria</taxon>
        <taxon>Pseudomonadati</taxon>
        <taxon>Bacteroidota</taxon>
        <taxon>Cytophagia</taxon>
        <taxon>Cytophagales</taxon>
        <taxon>Cytophagaceae</taxon>
        <taxon>Sporocytophaga</taxon>
    </lineage>
</organism>
<sequence>MRISRLHYITQDNIPGYTHAQLAEEACKGGADWVQLRVKGKGTSEWKKIAEETLAVCQKYNAKLIINDNVRIAKEIGADGVHLGNDDMHPEEAREKLGEKFIIGGTANTFFHLESKFRFADYIGLGPFRFTSTKEKLSPVLGAEGYKQILSSCKSSGIDIPIIAIGGIKEDDLDGIFQTGIYGVAIASIVNAAENKAAAMKNFIQRLEKVSLQ</sequence>
<dbReference type="OrthoDB" id="9812206at2"/>
<feature type="binding site" evidence="9">
    <location>
        <position position="68"/>
    </location>
    <ligand>
        <name>Mg(2+)</name>
        <dbReference type="ChEBI" id="CHEBI:18420"/>
    </ligand>
</feature>
<keyword evidence="3 9" id="KW-0479">Metal-binding</keyword>
<evidence type="ECO:0000313" key="13">
    <source>
        <dbReference type="EMBL" id="GAL87352.1"/>
    </source>
</evidence>
<keyword evidence="4 9" id="KW-0460">Magnesium</keyword>
<comment type="caution">
    <text evidence="9">Lacks conserved residue(s) required for the propagation of feature annotation.</text>
</comment>
<dbReference type="GO" id="GO:0004789">
    <property type="term" value="F:thiamine-phosphate diphosphorylase activity"/>
    <property type="evidence" value="ECO:0007669"/>
    <property type="project" value="UniProtKB-UniRule"/>
</dbReference>
<feature type="binding site" evidence="9">
    <location>
        <position position="134"/>
    </location>
    <ligand>
        <name>4-amino-2-methyl-5-(diphosphooxymethyl)pyrimidine</name>
        <dbReference type="ChEBI" id="CHEBI:57841"/>
    </ligand>
</feature>
<evidence type="ECO:0000313" key="14">
    <source>
        <dbReference type="Proteomes" id="UP000030185"/>
    </source>
</evidence>
<comment type="catalytic activity">
    <reaction evidence="8 9 10">
        <text>2-[(2R,5Z)-2-carboxy-4-methylthiazol-5(2H)-ylidene]ethyl phosphate + 4-amino-2-methyl-5-(diphosphooxymethyl)pyrimidine + 2 H(+) = thiamine phosphate + CO2 + diphosphate</text>
        <dbReference type="Rhea" id="RHEA:47844"/>
        <dbReference type="ChEBI" id="CHEBI:15378"/>
        <dbReference type="ChEBI" id="CHEBI:16526"/>
        <dbReference type="ChEBI" id="CHEBI:33019"/>
        <dbReference type="ChEBI" id="CHEBI:37575"/>
        <dbReference type="ChEBI" id="CHEBI:57841"/>
        <dbReference type="ChEBI" id="CHEBI:62899"/>
        <dbReference type="EC" id="2.5.1.3"/>
    </reaction>
</comment>
<feature type="binding site" evidence="9">
    <location>
        <position position="67"/>
    </location>
    <ligand>
        <name>4-amino-2-methyl-5-(diphosphooxymethyl)pyrimidine</name>
        <dbReference type="ChEBI" id="CHEBI:57841"/>
    </ligand>
</feature>
<dbReference type="RefSeq" id="WP_045468611.1">
    <property type="nucleotide sequence ID" value="NZ_BBLT01000012.1"/>
</dbReference>
<keyword evidence="2 9" id="KW-0808">Transferase</keyword>
<evidence type="ECO:0000256" key="11">
    <source>
        <dbReference type="RuleBase" id="RU004253"/>
    </source>
</evidence>
<comment type="cofactor">
    <cofactor evidence="9">
        <name>Mg(2+)</name>
        <dbReference type="ChEBI" id="CHEBI:18420"/>
    </cofactor>
    <text evidence="9">Binds 1 Mg(2+) ion per subunit.</text>
</comment>
<evidence type="ECO:0000259" key="12">
    <source>
        <dbReference type="Pfam" id="PF02581"/>
    </source>
</evidence>
<dbReference type="CDD" id="cd00564">
    <property type="entry name" value="TMP_TenI"/>
    <property type="match status" value="1"/>
</dbReference>
<evidence type="ECO:0000256" key="7">
    <source>
        <dbReference type="ARBA" id="ARBA00047851"/>
    </source>
</evidence>
<dbReference type="eggNOG" id="COG0352">
    <property type="taxonomic scope" value="Bacteria"/>
</dbReference>
<gene>
    <name evidence="9" type="primary">thiE</name>
    <name evidence="13" type="ORF">MYP_4582</name>
</gene>
<reference evidence="13 14" key="1">
    <citation type="submission" date="2014-09" db="EMBL/GenBank/DDBJ databases">
        <title>Sporocytophaga myxococcoides PG-01 genome sequencing.</title>
        <authorList>
            <person name="Liu L."/>
            <person name="Gao P.J."/>
            <person name="Chen G.J."/>
            <person name="Wang L.S."/>
        </authorList>
    </citation>
    <scope>NUCLEOTIDE SEQUENCE [LARGE SCALE GENOMIC DNA]</scope>
    <source>
        <strain evidence="13 14">PG-01</strain>
    </source>
</reference>
<comment type="pathway">
    <text evidence="1 9 11">Cofactor biosynthesis; thiamine diphosphate biosynthesis; thiamine phosphate from 4-amino-2-methyl-5-diphosphomethylpyrimidine and 4-methyl-5-(2-phosphoethyl)-thiazole: step 1/1.</text>
</comment>
<keyword evidence="5 9" id="KW-0784">Thiamine biosynthesis</keyword>
<proteinExistence type="inferred from homology"/>
<dbReference type="GO" id="GO:0000287">
    <property type="term" value="F:magnesium ion binding"/>
    <property type="evidence" value="ECO:0007669"/>
    <property type="project" value="UniProtKB-UniRule"/>
</dbReference>
<dbReference type="InterPro" id="IPR034291">
    <property type="entry name" value="TMP_synthase"/>
</dbReference>
<accession>A0A098LM02</accession>
<feature type="binding site" evidence="9">
    <location>
        <begin position="131"/>
        <end position="133"/>
    </location>
    <ligand>
        <name>2-[(2R,5Z)-2-carboxy-4-methylthiazol-5(2H)-ylidene]ethyl phosphate</name>
        <dbReference type="ChEBI" id="CHEBI:62899"/>
    </ligand>
</feature>
<dbReference type="EC" id="2.5.1.3" evidence="9"/>
<dbReference type="GO" id="GO:0009229">
    <property type="term" value="P:thiamine diphosphate biosynthetic process"/>
    <property type="evidence" value="ECO:0007669"/>
    <property type="project" value="UniProtKB-UniRule"/>
</dbReference>
<evidence type="ECO:0000256" key="9">
    <source>
        <dbReference type="HAMAP-Rule" id="MF_00097"/>
    </source>
</evidence>
<dbReference type="PANTHER" id="PTHR20857">
    <property type="entry name" value="THIAMINE-PHOSPHATE PYROPHOSPHORYLASE"/>
    <property type="match status" value="1"/>
</dbReference>
<dbReference type="AlphaFoldDB" id="A0A098LM02"/>
<protein>
    <recommendedName>
        <fullName evidence="9">Thiamine-phosphate synthase</fullName>
        <shortName evidence="9">TP synthase</shortName>
        <shortName evidence="9">TPS</shortName>
        <ecNumber evidence="9">2.5.1.3</ecNumber>
    </recommendedName>
    <alternativeName>
        <fullName evidence="9">Thiamine-phosphate pyrophosphorylase</fullName>
        <shortName evidence="9">TMP pyrophosphorylase</shortName>
        <shortName evidence="9">TMP-PPase</shortName>
    </alternativeName>
</protein>
<dbReference type="GO" id="GO:0005737">
    <property type="term" value="C:cytoplasm"/>
    <property type="evidence" value="ECO:0007669"/>
    <property type="project" value="TreeGrafter"/>
</dbReference>
<dbReference type="InterPro" id="IPR022998">
    <property type="entry name" value="ThiamineP_synth_TenI"/>
</dbReference>
<dbReference type="Pfam" id="PF02581">
    <property type="entry name" value="TMP-TENI"/>
    <property type="match status" value="1"/>
</dbReference>
<dbReference type="InterPro" id="IPR013785">
    <property type="entry name" value="Aldolase_TIM"/>
</dbReference>
<dbReference type="HAMAP" id="MF_00097">
    <property type="entry name" value="TMP_synthase"/>
    <property type="match status" value="1"/>
</dbReference>
<dbReference type="PANTHER" id="PTHR20857:SF15">
    <property type="entry name" value="THIAMINE-PHOSPHATE SYNTHASE"/>
    <property type="match status" value="1"/>
</dbReference>
<evidence type="ECO:0000256" key="1">
    <source>
        <dbReference type="ARBA" id="ARBA00005165"/>
    </source>
</evidence>
<evidence type="ECO:0000256" key="3">
    <source>
        <dbReference type="ARBA" id="ARBA00022723"/>
    </source>
</evidence>
<feature type="domain" description="Thiamine phosphate synthase/TenI" evidence="12">
    <location>
        <begin position="7"/>
        <end position="188"/>
    </location>
</feature>
<comment type="caution">
    <text evidence="13">The sequence shown here is derived from an EMBL/GenBank/DDBJ whole genome shotgun (WGS) entry which is preliminary data.</text>
</comment>